<dbReference type="HOGENOM" id="CLU_2398867_0_0_6"/>
<dbReference type="AlphaFoldDB" id="B0RSF5"/>
<gene>
    <name evidence="2" type="ORF">XCCB100_2037</name>
</gene>
<evidence type="ECO:0000313" key="3">
    <source>
        <dbReference type="Proteomes" id="UP000001188"/>
    </source>
</evidence>
<dbReference type="KEGG" id="xca:xcc-b100_2037"/>
<accession>B0RSF5</accession>
<feature type="region of interest" description="Disordered" evidence="1">
    <location>
        <begin position="1"/>
        <end position="23"/>
    </location>
</feature>
<evidence type="ECO:0000256" key="1">
    <source>
        <dbReference type="SAM" id="MobiDB-lite"/>
    </source>
</evidence>
<protein>
    <submittedName>
        <fullName evidence="2">Uncharacterized protein</fullName>
    </submittedName>
</protein>
<dbReference type="EMBL" id="AM920689">
    <property type="protein sequence ID" value="CAP51390.1"/>
    <property type="molecule type" value="Genomic_DNA"/>
</dbReference>
<proteinExistence type="predicted"/>
<dbReference type="Proteomes" id="UP000001188">
    <property type="component" value="Chromosome"/>
</dbReference>
<feature type="compositionally biased region" description="Basic residues" evidence="1">
    <location>
        <begin position="1"/>
        <end position="12"/>
    </location>
</feature>
<name>B0RSF5_XANCB</name>
<dbReference type="PROSITE" id="PS51257">
    <property type="entry name" value="PROKAR_LIPOPROTEIN"/>
    <property type="match status" value="1"/>
</dbReference>
<organism evidence="2 3">
    <name type="scientific">Xanthomonas campestris pv. campestris (strain B100)</name>
    <dbReference type="NCBI Taxonomy" id="509169"/>
    <lineage>
        <taxon>Bacteria</taxon>
        <taxon>Pseudomonadati</taxon>
        <taxon>Pseudomonadota</taxon>
        <taxon>Gammaproteobacteria</taxon>
        <taxon>Lysobacterales</taxon>
        <taxon>Lysobacteraceae</taxon>
        <taxon>Xanthomonas</taxon>
    </lineage>
</organism>
<reference evidence="2 3" key="1">
    <citation type="journal article" date="2008" name="J. Biotechnol.">
        <title>The genome of Xanthomonas campestris pv. campestris B100 and its use for the reconstruction of metabolic pathways involved in xanthan biosynthesis.</title>
        <authorList>
            <person name="Vorholter F.J."/>
            <person name="Schneiker S."/>
            <person name="Goesmann A."/>
            <person name="Krause L."/>
            <person name="Bekel T."/>
            <person name="Kaiser O."/>
            <person name="Linke B."/>
            <person name="Patschkowski T."/>
            <person name="Ruckert C."/>
            <person name="Schmid J."/>
            <person name="Sidhu V.K."/>
            <person name="Sieber V."/>
            <person name="Tauch A."/>
            <person name="Watt S.A."/>
            <person name="Weisshaar B."/>
            <person name="Becker A."/>
            <person name="Niehaus K."/>
            <person name="Puhler A."/>
        </authorList>
    </citation>
    <scope>NUCLEOTIDE SEQUENCE [LARGE SCALE GENOMIC DNA]</scope>
    <source>
        <strain evidence="2 3">B100</strain>
    </source>
</reference>
<evidence type="ECO:0000313" key="2">
    <source>
        <dbReference type="EMBL" id="CAP51390.1"/>
    </source>
</evidence>
<sequence>MGGAARGRRGRTRREPIHGGSYTTSLSCKVLPRRPRTTLRMFLYWRNGEQRFPRGLLGLAFDGCLVALLPEAEADIYLPAGQKTEHFRPCRLP</sequence>